<dbReference type="Pfam" id="PF17482">
    <property type="entry name" value="Phage_sheath_1C"/>
    <property type="match status" value="1"/>
</dbReference>
<evidence type="ECO:0000256" key="1">
    <source>
        <dbReference type="ARBA" id="ARBA00008005"/>
    </source>
</evidence>
<dbReference type="InterPro" id="IPR020287">
    <property type="entry name" value="Tail_sheath_C"/>
</dbReference>
<proteinExistence type="inferred from homology"/>
<evidence type="ECO:0000259" key="3">
    <source>
        <dbReference type="Pfam" id="PF17482"/>
    </source>
</evidence>
<accession>A0A1S1V457</accession>
<keyword evidence="5" id="KW-1185">Reference proteome</keyword>
<feature type="domain" description="Tail sheath protein C-terminal" evidence="3">
    <location>
        <begin position="238"/>
        <end position="356"/>
    </location>
</feature>
<evidence type="ECO:0000313" key="4">
    <source>
        <dbReference type="EMBL" id="OHW61382.1"/>
    </source>
</evidence>
<dbReference type="EMBL" id="MKIE01000014">
    <property type="protein sequence ID" value="OHW61382.1"/>
    <property type="molecule type" value="Genomic_DNA"/>
</dbReference>
<dbReference type="Proteomes" id="UP000180254">
    <property type="component" value="Unassembled WGS sequence"/>
</dbReference>
<sequence>MGLPSIDISFREAGARALERGKKGTVALILEDTLQAGAIEISSVTEIPSGLNDFNKTQVELAFLGYQTPPKKIILYIVPVGTELAPVSYTEAKEYLETVKWNYLAIPEISEADVPSIGTWIKSLRSTKRKKVKAVLPNHPGDHEGIINVTTAWMKTKDKEYTVAEYCARIAGLLSGTPLSIASTFAPLPEVIDCEKLTIEEYNSRIDAGEFMLYHDGEKVKVARGVNSLVTTTESKLKSFKKIKIVEAMDLIYDDVRMTAEDNYLGKYANSYDNKCLLITAVKGYLEELEREGVLLKGSSVVEIDIDAQRAYLKATGYAVEEMSTKEIKEAETDDKVFLKASIKILDAIEDITLPIAI</sequence>
<reference evidence="4 5" key="1">
    <citation type="submission" date="2016-09" db="EMBL/GenBank/DDBJ databases">
        <title>Genome sequence of Eubacterium angustum.</title>
        <authorList>
            <person name="Poehlein A."/>
            <person name="Daniel R."/>
        </authorList>
    </citation>
    <scope>NUCLEOTIDE SEQUENCE [LARGE SCALE GENOMIC DNA]</scope>
    <source>
        <strain evidence="4 5">DSM 1989</strain>
    </source>
</reference>
<dbReference type="OrthoDB" id="89060at2"/>
<comment type="similarity">
    <text evidence="1">Belongs to the myoviridae tail sheath protein family.</text>
</comment>
<comment type="caution">
    <text evidence="4">The sequence shown here is derived from an EMBL/GenBank/DDBJ whole genome shotgun (WGS) entry which is preliminary data.</text>
</comment>
<feature type="domain" description="Tail sheath protein subtilisin-like" evidence="2">
    <location>
        <begin position="88"/>
        <end position="228"/>
    </location>
</feature>
<dbReference type="Pfam" id="PF04984">
    <property type="entry name" value="Phage_sheath_1"/>
    <property type="match status" value="1"/>
</dbReference>
<organism evidence="4 5">
    <name type="scientific">Andreesenia angusta</name>
    <dbReference type="NCBI Taxonomy" id="39480"/>
    <lineage>
        <taxon>Bacteria</taxon>
        <taxon>Bacillati</taxon>
        <taxon>Bacillota</taxon>
        <taxon>Tissierellia</taxon>
        <taxon>Tissierellales</taxon>
        <taxon>Gottschalkiaceae</taxon>
        <taxon>Andreesenia</taxon>
    </lineage>
</organism>
<gene>
    <name evidence="4" type="ORF">EUAN_22320</name>
</gene>
<evidence type="ECO:0000313" key="5">
    <source>
        <dbReference type="Proteomes" id="UP000180254"/>
    </source>
</evidence>
<dbReference type="InterPro" id="IPR035089">
    <property type="entry name" value="Phage_sheath_subtilisin"/>
</dbReference>
<evidence type="ECO:0000259" key="2">
    <source>
        <dbReference type="Pfam" id="PF04984"/>
    </source>
</evidence>
<name>A0A1S1V457_9FIRM</name>
<dbReference type="RefSeq" id="WP_071064477.1">
    <property type="nucleotide sequence ID" value="NZ_MKIE01000014.1"/>
</dbReference>
<dbReference type="Gene3D" id="3.40.50.11790">
    <property type="match status" value="1"/>
</dbReference>
<protein>
    <submittedName>
        <fullName evidence="4">Phage tail sheath protein</fullName>
    </submittedName>
</protein>
<dbReference type="AlphaFoldDB" id="A0A1S1V457"/>
<dbReference type="STRING" id="39480.EUAN_22320"/>
<dbReference type="Gene3D" id="3.30.1370.220">
    <property type="match status" value="1"/>
</dbReference>